<evidence type="ECO:0000313" key="1">
    <source>
        <dbReference type="EMBL" id="GCD76787.1"/>
    </source>
</evidence>
<dbReference type="EMBL" id="BHZE01000002">
    <property type="protein sequence ID" value="GCD76787.1"/>
    <property type="molecule type" value="Genomic_DNA"/>
</dbReference>
<accession>A0A401XID5</accession>
<protein>
    <submittedName>
        <fullName evidence="1">Uncharacterized protein</fullName>
    </submittedName>
</protein>
<reference evidence="1 2" key="1">
    <citation type="submission" date="2018-11" db="EMBL/GenBank/DDBJ databases">
        <title>Schleiferia aggregans sp. nov., a moderately thermophilic heterotrophic bacterium isolated from microbial mats at a terrestrial hot spring.</title>
        <authorList>
            <person name="Iino T."/>
            <person name="Ohkuma M."/>
            <person name="Haruta S."/>
        </authorList>
    </citation>
    <scope>NUCLEOTIDE SEQUENCE [LARGE SCALE GENOMIC DNA]</scope>
    <source>
        <strain evidence="1 2">LA</strain>
    </source>
</reference>
<organism evidence="1 2">
    <name type="scientific">Thermaurantimonas aggregans</name>
    <dbReference type="NCBI Taxonomy" id="2173829"/>
    <lineage>
        <taxon>Bacteria</taxon>
        <taxon>Pseudomonadati</taxon>
        <taxon>Bacteroidota</taxon>
        <taxon>Flavobacteriia</taxon>
        <taxon>Flavobacteriales</taxon>
        <taxon>Schleiferiaceae</taxon>
        <taxon>Thermaurantimonas</taxon>
    </lineage>
</organism>
<dbReference type="Proteomes" id="UP000286715">
    <property type="component" value="Unassembled WGS sequence"/>
</dbReference>
<keyword evidence="2" id="KW-1185">Reference proteome</keyword>
<evidence type="ECO:0000313" key="2">
    <source>
        <dbReference type="Proteomes" id="UP000286715"/>
    </source>
</evidence>
<comment type="caution">
    <text evidence="1">The sequence shown here is derived from an EMBL/GenBank/DDBJ whole genome shotgun (WGS) entry which is preliminary data.</text>
</comment>
<name>A0A401XID5_9FLAO</name>
<proteinExistence type="predicted"/>
<dbReference type="AlphaFoldDB" id="A0A401XID5"/>
<sequence length="78" mass="9114">MDSFQNLTYPLIKEYNSFQKKITLVKISEKLFVVNVNKKILGLPVFSVSKEFRSEADALEFFYRIANFKKKKNSSLNS</sequence>
<gene>
    <name evidence="1" type="ORF">JCM31826_02690</name>
</gene>